<name>A0A8J9UFT4_9NEOP</name>
<evidence type="ECO:0000313" key="14">
    <source>
        <dbReference type="EMBL" id="CAH0718489.1"/>
    </source>
</evidence>
<keyword evidence="5 12" id="KW-1133">Transmembrane helix</keyword>
<evidence type="ECO:0000256" key="3">
    <source>
        <dbReference type="ARBA" id="ARBA00022475"/>
    </source>
</evidence>
<dbReference type="InterPro" id="IPR019594">
    <property type="entry name" value="Glu/Gly-bd"/>
</dbReference>
<evidence type="ECO:0000256" key="5">
    <source>
        <dbReference type="ARBA" id="ARBA00022989"/>
    </source>
</evidence>
<protein>
    <recommendedName>
        <fullName evidence="13">Ionotropic glutamate receptor L-glutamate and glycine-binding domain-containing protein</fullName>
    </recommendedName>
</protein>
<evidence type="ECO:0000256" key="10">
    <source>
        <dbReference type="ARBA" id="ARBA00023286"/>
    </source>
</evidence>
<evidence type="ECO:0000256" key="9">
    <source>
        <dbReference type="ARBA" id="ARBA00023180"/>
    </source>
</evidence>
<keyword evidence="8" id="KW-0675">Receptor</keyword>
<keyword evidence="11" id="KW-0407">Ion channel</keyword>
<keyword evidence="3" id="KW-1003">Cell membrane</keyword>
<dbReference type="Gene3D" id="3.40.190.10">
    <property type="entry name" value="Periplasmic binding protein-like II"/>
    <property type="match status" value="2"/>
</dbReference>
<proteinExistence type="predicted"/>
<evidence type="ECO:0000259" key="13">
    <source>
        <dbReference type="SMART" id="SM00918"/>
    </source>
</evidence>
<feature type="domain" description="Ionotropic glutamate receptor L-glutamate and glycine-binding" evidence="13">
    <location>
        <begin position="200"/>
        <end position="257"/>
    </location>
</feature>
<evidence type="ECO:0000256" key="6">
    <source>
        <dbReference type="ARBA" id="ARBA00023065"/>
    </source>
</evidence>
<dbReference type="GO" id="GO:0015276">
    <property type="term" value="F:ligand-gated monoatomic ion channel activity"/>
    <property type="evidence" value="ECO:0007669"/>
    <property type="project" value="InterPro"/>
</dbReference>
<keyword evidence="4 12" id="KW-0812">Transmembrane</keyword>
<feature type="non-terminal residue" evidence="14">
    <location>
        <position position="1133"/>
    </location>
</feature>
<keyword evidence="6" id="KW-0406">Ion transport</keyword>
<organism evidence="14 15">
    <name type="scientific">Brenthis ino</name>
    <name type="common">lesser marbled fritillary</name>
    <dbReference type="NCBI Taxonomy" id="405034"/>
    <lineage>
        <taxon>Eukaryota</taxon>
        <taxon>Metazoa</taxon>
        <taxon>Ecdysozoa</taxon>
        <taxon>Arthropoda</taxon>
        <taxon>Hexapoda</taxon>
        <taxon>Insecta</taxon>
        <taxon>Pterygota</taxon>
        <taxon>Neoptera</taxon>
        <taxon>Endopterygota</taxon>
        <taxon>Lepidoptera</taxon>
        <taxon>Glossata</taxon>
        <taxon>Ditrysia</taxon>
        <taxon>Papilionoidea</taxon>
        <taxon>Nymphalidae</taxon>
        <taxon>Heliconiinae</taxon>
        <taxon>Argynnini</taxon>
        <taxon>Brenthis</taxon>
    </lineage>
</organism>
<feature type="domain" description="Ionotropic glutamate receptor L-glutamate and glycine-binding" evidence="13">
    <location>
        <begin position="745"/>
        <end position="803"/>
    </location>
</feature>
<dbReference type="EMBL" id="OV170233">
    <property type="protein sequence ID" value="CAH0718489.1"/>
    <property type="molecule type" value="Genomic_DNA"/>
</dbReference>
<dbReference type="PANTHER" id="PTHR42643:SF30">
    <property type="entry name" value="IONOTROPIC RECEPTOR 40A-RELATED"/>
    <property type="match status" value="1"/>
</dbReference>
<gene>
    <name evidence="14" type="ORF">BINO364_LOCUS4966</name>
</gene>
<evidence type="ECO:0000256" key="1">
    <source>
        <dbReference type="ARBA" id="ARBA00004651"/>
    </source>
</evidence>
<dbReference type="PANTHER" id="PTHR42643">
    <property type="entry name" value="IONOTROPIC RECEPTOR 20A-RELATED"/>
    <property type="match status" value="1"/>
</dbReference>
<keyword evidence="9" id="KW-0325">Glycoprotein</keyword>
<dbReference type="AlphaFoldDB" id="A0A8J9UFT4"/>
<evidence type="ECO:0000256" key="8">
    <source>
        <dbReference type="ARBA" id="ARBA00023170"/>
    </source>
</evidence>
<feature type="transmembrane region" description="Helical" evidence="12">
    <location>
        <begin position="917"/>
        <end position="937"/>
    </location>
</feature>
<evidence type="ECO:0000256" key="7">
    <source>
        <dbReference type="ARBA" id="ARBA00023136"/>
    </source>
</evidence>
<feature type="transmembrane region" description="Helical" evidence="12">
    <location>
        <begin position="890"/>
        <end position="911"/>
    </location>
</feature>
<keyword evidence="15" id="KW-1185">Reference proteome</keyword>
<evidence type="ECO:0000256" key="4">
    <source>
        <dbReference type="ARBA" id="ARBA00022692"/>
    </source>
</evidence>
<dbReference type="InterPro" id="IPR052192">
    <property type="entry name" value="Insect_Ionotropic_Sensory_Rcpt"/>
</dbReference>
<keyword evidence="7 12" id="KW-0472">Membrane</keyword>
<evidence type="ECO:0000256" key="11">
    <source>
        <dbReference type="ARBA" id="ARBA00023303"/>
    </source>
</evidence>
<dbReference type="GO" id="GO:0005886">
    <property type="term" value="C:plasma membrane"/>
    <property type="evidence" value="ECO:0007669"/>
    <property type="project" value="UniProtKB-SubCell"/>
</dbReference>
<feature type="transmembrane region" description="Helical" evidence="12">
    <location>
        <begin position="372"/>
        <end position="391"/>
    </location>
</feature>
<feature type="transmembrane region" description="Helical" evidence="12">
    <location>
        <begin position="858"/>
        <end position="878"/>
    </location>
</feature>
<dbReference type="OrthoDB" id="7739311at2759"/>
<feature type="transmembrane region" description="Helical" evidence="12">
    <location>
        <begin position="1105"/>
        <end position="1125"/>
    </location>
</feature>
<keyword evidence="10" id="KW-1071">Ligand-gated ion channel</keyword>
<evidence type="ECO:0000256" key="12">
    <source>
        <dbReference type="SAM" id="Phobius"/>
    </source>
</evidence>
<sequence>MEKDIVNDCVHIELLAKSAAKIASYNFTWQYVTLLLMNSTLFCGINSFLEYYNKTTVIATENLIPHLNEHSRQFVLFGNNLRSILDLVLWISYHEYDSTGKFIIICQSILKKDCDEIEAVNIFWNYKIVNIIYINYKQNYGAMGYSYDYGKNCQNGPPVLLKNWDNCINTDRNYCRKKYPIKLQNLHGCPVIVSTFMQKPYMNFSSGVPTGADGDLLNIIIEALNARLILMTPWRGDGWGNLDQNGTWVGSLGDLYYDLANFSMTSASITQTRHRDFHISKFYYTVNVGWVTHPPEKEMSSYKLLRPYKVDVRIAILISFGIVICIVLFLKTKICALIFKKFSFGRSPTSVLFLSWEICMGQPTLILSSKMALSYLVIIWIWYCFLMRTFYQVHLINCLKNDVYLADLTSIEDAIKENYPYGGGTALKDYYIDQPLVYYNWKQKYSSQYEEIMLNLTKGMKFLLAMNLATAKEFLKKPGRKLHILPQTIVSCPSVIFFKKFSPFTKPINRILDRLVEFGWPNMLFRNYTTTVIQNAEDEDKPITLKELLPVKTPILEDIGRVTAKIAYYNFDWRYVTLVMYSSLQNVIVLETFLKWYSQSVILKLGKFIPHRRFTIPQFVIFGEDSNELVDAIIWLDKCKYDNSGKYIIICTSNEYRKCDPTQVFLALSRVLIINIIYITLKSDTEYELYSYDIILPGNCKNSEPYKLHIDKSCTEEECFKTLYTKKIKNFYKCPLFVSTFEQPPFMYINNETSELSGGDGEIIKFVAHKLNATLRVKIPEGGNDWGHYQDNNWTGSLGDVYNNLVHISVRALPLSEYTYGNFTSSFVYNSMDIVWTAAMPMLKPSWQKLLNPVDTSIRIGLFLMFAGIALVNSATKLDICKRIRTAFKIGPLTSSLLFYSWALFLGIPILKMPTKQSLLILVYSWIGYCFVIRNAYQAALMGSLKTQVYEDYFYTFDSVIKGRYPYGGFANLREYYAEDAFIYENWEIMEFNQAYEILDKISNRSSDFVLALNKENIIQFLVDGGDNRRVQILPQKIVNSPLVMYFKKHSIFAPSVNHILRTAVEAGFTQIMHNRYLRHKKYLFQMAKDNYYDPLTLDNFKSCMFLLVFGWFLALIFFVAEAYFGHLEDDEF</sequence>
<accession>A0A8J9UFT4</accession>
<feature type="transmembrane region" description="Helical" evidence="12">
    <location>
        <begin position="312"/>
        <end position="330"/>
    </location>
</feature>
<evidence type="ECO:0000313" key="15">
    <source>
        <dbReference type="Proteomes" id="UP000838878"/>
    </source>
</evidence>
<dbReference type="SUPFAM" id="SSF53850">
    <property type="entry name" value="Periplasmic binding protein-like II"/>
    <property type="match status" value="2"/>
</dbReference>
<comment type="subcellular location">
    <subcellularLocation>
        <location evidence="1">Cell membrane</location>
        <topology evidence="1">Multi-pass membrane protein</topology>
    </subcellularLocation>
</comment>
<reference evidence="14" key="1">
    <citation type="submission" date="2021-12" db="EMBL/GenBank/DDBJ databases">
        <authorList>
            <person name="Martin H S."/>
        </authorList>
    </citation>
    <scope>NUCLEOTIDE SEQUENCE</scope>
</reference>
<dbReference type="Proteomes" id="UP000838878">
    <property type="component" value="Chromosome 13"/>
</dbReference>
<keyword evidence="2" id="KW-0813">Transport</keyword>
<evidence type="ECO:0000256" key="2">
    <source>
        <dbReference type="ARBA" id="ARBA00022448"/>
    </source>
</evidence>
<dbReference type="SMART" id="SM00918">
    <property type="entry name" value="Lig_chan-Glu_bd"/>
    <property type="match status" value="2"/>
</dbReference>